<dbReference type="AlphaFoldDB" id="A1HQ34"/>
<dbReference type="EMBL" id="AAWL01000006">
    <property type="protein sequence ID" value="EAX47883.1"/>
    <property type="molecule type" value="Genomic_DNA"/>
</dbReference>
<evidence type="ECO:0000313" key="1">
    <source>
        <dbReference type="EMBL" id="EAX47883.1"/>
    </source>
</evidence>
<dbReference type="InterPro" id="IPR025503">
    <property type="entry name" value="DUF4391"/>
</dbReference>
<name>A1HQ34_9FIRM</name>
<keyword evidence="2" id="KW-1185">Reference proteome</keyword>
<dbReference type="OrthoDB" id="1893763at2"/>
<evidence type="ECO:0008006" key="3">
    <source>
        <dbReference type="Google" id="ProtNLM"/>
    </source>
</evidence>
<sequence>MLAIPSVYEINKTFTIKTFMTADLTQKEKKRFREAVIEIKLLYQIAGEDIPSLINDEYDCQAILFFSVRLTELKNANFVGNIMQRLVKPLCVIRFYDHTNCQVFCFCHKRLNLNDRTQVVIEDMVYSSPTSMQFADETNTMMRQYIEFDRIQNRGNKLDFYLEMMIKAYIISNLSLWSGTRALLVSKVWYNRDDMLKLYDRLKRVEQLKKEQKFAKTVAESARINSELKRLYAEFAKIIEKA</sequence>
<organism evidence="1 2">
    <name type="scientific">Thermosinus carboxydivorans Nor1</name>
    <dbReference type="NCBI Taxonomy" id="401526"/>
    <lineage>
        <taxon>Bacteria</taxon>
        <taxon>Bacillati</taxon>
        <taxon>Bacillota</taxon>
        <taxon>Negativicutes</taxon>
        <taxon>Selenomonadales</taxon>
        <taxon>Sporomusaceae</taxon>
        <taxon>Thermosinus</taxon>
    </lineage>
</organism>
<dbReference type="Proteomes" id="UP000005139">
    <property type="component" value="Unassembled WGS sequence"/>
</dbReference>
<dbReference type="RefSeq" id="WP_007289143.1">
    <property type="nucleotide sequence ID" value="NZ_AAWL01000006.1"/>
</dbReference>
<dbReference type="eggNOG" id="ENOG502ZB8T">
    <property type="taxonomic scope" value="Bacteria"/>
</dbReference>
<reference evidence="1 2" key="2">
    <citation type="submission" date="2007-01" db="EMBL/GenBank/DDBJ databases">
        <title>Sequencing of the draft genome and assembly of Thermosinus carboxydivorans Nor1.</title>
        <authorList>
            <consortium name="US DOE Joint Genome Institute (JGI-PGF)"/>
            <person name="Copeland A."/>
            <person name="Lucas S."/>
            <person name="Lapidus A."/>
            <person name="Barry K."/>
            <person name="Glavina del Rio T."/>
            <person name="Dalin E."/>
            <person name="Tice H."/>
            <person name="Bruce D."/>
            <person name="Pitluck S."/>
            <person name="Richardson P."/>
        </authorList>
    </citation>
    <scope>NUCLEOTIDE SEQUENCE [LARGE SCALE GENOMIC DNA]</scope>
    <source>
        <strain evidence="1 2">Nor1</strain>
    </source>
</reference>
<evidence type="ECO:0000313" key="2">
    <source>
        <dbReference type="Proteomes" id="UP000005139"/>
    </source>
</evidence>
<reference evidence="1 2" key="1">
    <citation type="submission" date="2007-01" db="EMBL/GenBank/DDBJ databases">
        <title>Annotation of the draft genome assembly of Thermosinus carboxydivorans Nor1.</title>
        <authorList>
            <consortium name="US DOE Joint Genome Institute (JGI-ORNL)"/>
            <person name="Larimer F."/>
            <person name="Land M."/>
            <person name="Hauser L."/>
        </authorList>
    </citation>
    <scope>NUCLEOTIDE SEQUENCE [LARGE SCALE GENOMIC DNA]</scope>
    <source>
        <strain evidence="1 2">Nor1</strain>
    </source>
</reference>
<comment type="caution">
    <text evidence="1">The sequence shown here is derived from an EMBL/GenBank/DDBJ whole genome shotgun (WGS) entry which is preliminary data.</text>
</comment>
<proteinExistence type="predicted"/>
<protein>
    <recommendedName>
        <fullName evidence="3">DUF4391 domain-containing protein</fullName>
    </recommendedName>
</protein>
<dbReference type="Pfam" id="PF14335">
    <property type="entry name" value="DUF4391"/>
    <property type="match status" value="1"/>
</dbReference>
<accession>A1HQ34</accession>
<gene>
    <name evidence="1" type="ORF">TcarDRAFT_1572</name>
</gene>